<dbReference type="GO" id="GO:0003677">
    <property type="term" value="F:DNA binding"/>
    <property type="evidence" value="ECO:0007669"/>
    <property type="project" value="InterPro"/>
</dbReference>
<dbReference type="PANTHER" id="PTHR35807:SF2">
    <property type="entry name" value="TRANSCRIPTIONAL ACTIVATOR DOMAIN"/>
    <property type="match status" value="1"/>
</dbReference>
<dbReference type="AlphaFoldDB" id="A0A974BJ94"/>
<accession>A0A974BJ94</accession>
<keyword evidence="4" id="KW-1185">Reference proteome</keyword>
<name>A0A974BJ94_SEDHY</name>
<dbReference type="SUPFAM" id="SSF46894">
    <property type="entry name" value="C-terminal effector domain of the bipartite response regulators"/>
    <property type="match status" value="1"/>
</dbReference>
<dbReference type="Gene3D" id="1.25.40.10">
    <property type="entry name" value="Tetratricopeptide repeat domain"/>
    <property type="match status" value="1"/>
</dbReference>
<dbReference type="InterPro" id="IPR036388">
    <property type="entry name" value="WH-like_DNA-bd_sf"/>
</dbReference>
<dbReference type="SUPFAM" id="SSF48452">
    <property type="entry name" value="TPR-like"/>
    <property type="match status" value="1"/>
</dbReference>
<evidence type="ECO:0000259" key="2">
    <source>
        <dbReference type="SMART" id="SM01043"/>
    </source>
</evidence>
<dbReference type="PROSITE" id="PS50005">
    <property type="entry name" value="TPR"/>
    <property type="match status" value="1"/>
</dbReference>
<feature type="domain" description="Bacterial transcriptional activator" evidence="2">
    <location>
        <begin position="111"/>
        <end position="255"/>
    </location>
</feature>
<dbReference type="InterPro" id="IPR011990">
    <property type="entry name" value="TPR-like_helical_dom_sf"/>
</dbReference>
<keyword evidence="1" id="KW-0802">TPR repeat</keyword>
<dbReference type="InterPro" id="IPR019734">
    <property type="entry name" value="TPR_rpt"/>
</dbReference>
<evidence type="ECO:0000313" key="3">
    <source>
        <dbReference type="EMBL" id="NYB74280.1"/>
    </source>
</evidence>
<organism evidence="3 4">
    <name type="scientific">Sedimentibacter hydroxybenzoicus DSM 7310</name>
    <dbReference type="NCBI Taxonomy" id="1123245"/>
    <lineage>
        <taxon>Bacteria</taxon>
        <taxon>Bacillati</taxon>
        <taxon>Bacillota</taxon>
        <taxon>Tissierellia</taxon>
        <taxon>Sedimentibacter</taxon>
    </lineage>
</organism>
<dbReference type="RefSeq" id="WP_179237983.1">
    <property type="nucleotide sequence ID" value="NZ_JACBNQ010000008.1"/>
</dbReference>
<dbReference type="GO" id="GO:0006355">
    <property type="term" value="P:regulation of DNA-templated transcription"/>
    <property type="evidence" value="ECO:0007669"/>
    <property type="project" value="InterPro"/>
</dbReference>
<dbReference type="InterPro" id="IPR016032">
    <property type="entry name" value="Sig_transdc_resp-reg_C-effctor"/>
</dbReference>
<protein>
    <recommendedName>
        <fullName evidence="2">Bacterial transcriptional activator domain-containing protein</fullName>
    </recommendedName>
</protein>
<dbReference type="EMBL" id="JACBNQ010000008">
    <property type="protein sequence ID" value="NYB74280.1"/>
    <property type="molecule type" value="Genomic_DNA"/>
</dbReference>
<evidence type="ECO:0000256" key="1">
    <source>
        <dbReference type="PROSITE-ProRule" id="PRU00339"/>
    </source>
</evidence>
<feature type="repeat" description="TPR" evidence="1">
    <location>
        <begin position="212"/>
        <end position="245"/>
    </location>
</feature>
<dbReference type="SMART" id="SM01043">
    <property type="entry name" value="BTAD"/>
    <property type="match status" value="1"/>
</dbReference>
<proteinExistence type="predicted"/>
<dbReference type="Pfam" id="PF03704">
    <property type="entry name" value="BTAD"/>
    <property type="match status" value="1"/>
</dbReference>
<dbReference type="Gene3D" id="1.10.10.10">
    <property type="entry name" value="Winged helix-like DNA-binding domain superfamily/Winged helix DNA-binding domain"/>
    <property type="match status" value="1"/>
</dbReference>
<dbReference type="Proteomes" id="UP000611629">
    <property type="component" value="Unassembled WGS sequence"/>
</dbReference>
<comment type="caution">
    <text evidence="3">The sequence shown here is derived from an EMBL/GenBank/DDBJ whole genome shotgun (WGS) entry which is preliminary data.</text>
</comment>
<gene>
    <name evidence="3" type="ORF">HZF24_08995</name>
</gene>
<sequence>MKLYINTLGEFDIKSNGNSILMQSKRTYKLYKLFEYFLTFRNKKLLPENIIDNLLSESDSDDPKNILRTQIFRLRKVIKSFVQHDEDKSKYINLNFKNGYYCLDLGENIVIDIDEFEELIRKGDTERENNTQNSIQYYENAIELYKGAYLSDNAYEVWLVPTRNYYQRLYQKTLLKLIELLKVNNNYEKVISLCEKSLLIEPYDELIHENLMEAMINLGQSKAALNHYEYAYKLLERELDTKPSEQFTGFLDKIQNLNFKNNDIDISGIKNNLDEEFIYGALHCDLAYFKVLYNLEKRKSIRKNEDNYLCIINYSSCEKSCTAWSSLLEKTLRKGDVFSFWNENQILILLYNVKEDGINIIIDRIFNKIKKCKEIKKDEVKIVFQPLFREDVITNY</sequence>
<evidence type="ECO:0000313" key="4">
    <source>
        <dbReference type="Proteomes" id="UP000611629"/>
    </source>
</evidence>
<dbReference type="InterPro" id="IPR051677">
    <property type="entry name" value="AfsR-DnrI-RedD_regulator"/>
</dbReference>
<reference evidence="3" key="1">
    <citation type="submission" date="2020-07" db="EMBL/GenBank/DDBJ databases">
        <title>Genomic analysis of a strain of Sedimentibacter Hydroxybenzoicus DSM7310.</title>
        <authorList>
            <person name="Ma S."/>
        </authorList>
    </citation>
    <scope>NUCLEOTIDE SEQUENCE</scope>
    <source>
        <strain evidence="3">DSM 7310</strain>
    </source>
</reference>
<dbReference type="PANTHER" id="PTHR35807">
    <property type="entry name" value="TRANSCRIPTIONAL REGULATOR REDD-RELATED"/>
    <property type="match status" value="1"/>
</dbReference>
<dbReference type="InterPro" id="IPR005158">
    <property type="entry name" value="BTAD"/>
</dbReference>